<name>A0A136Q587_9FIRM</name>
<dbReference type="InterPro" id="IPR052509">
    <property type="entry name" value="Metal_resp_DNA-bind_regulator"/>
</dbReference>
<sequence length="115" mass="13034">METPEEILNGLSQELRRGTIVMCVLSQLMQPQYGYSLVQRLCGAGMPTEAGTLYPLLRRLEKQGLLTSEWETEGAKPRKYYAVTPAGREVYGRLRIQWQEMTEAIGRILDGGKEK</sequence>
<dbReference type="InterPro" id="IPR036390">
    <property type="entry name" value="WH_DNA-bd_sf"/>
</dbReference>
<protein>
    <submittedName>
        <fullName evidence="2">Transcriptional regulator, PadR family</fullName>
    </submittedName>
</protein>
<reference evidence="2 3" key="1">
    <citation type="submission" date="2016-02" db="EMBL/GenBank/DDBJ databases">
        <authorList>
            <person name="Wen L."/>
            <person name="He K."/>
            <person name="Yang H."/>
        </authorList>
    </citation>
    <scope>NUCLEOTIDE SEQUENCE [LARGE SCALE GENOMIC DNA]</scope>
    <source>
        <strain evidence="2 3">DSM 22607</strain>
    </source>
</reference>
<comment type="caution">
    <text evidence="2">The sequence shown here is derived from an EMBL/GenBank/DDBJ whole genome shotgun (WGS) entry which is preliminary data.</text>
</comment>
<dbReference type="Pfam" id="PF03551">
    <property type="entry name" value="PadR"/>
    <property type="match status" value="1"/>
</dbReference>
<dbReference type="EMBL" id="LSZW01000055">
    <property type="protein sequence ID" value="KXK65845.1"/>
    <property type="molecule type" value="Genomic_DNA"/>
</dbReference>
<dbReference type="SUPFAM" id="SSF46785">
    <property type="entry name" value="Winged helix' DNA-binding domain"/>
    <property type="match status" value="1"/>
</dbReference>
<dbReference type="PATRIC" id="fig|626937.4.peg.1319"/>
<organism evidence="2 3">
    <name type="scientific">Christensenella minuta</name>
    <dbReference type="NCBI Taxonomy" id="626937"/>
    <lineage>
        <taxon>Bacteria</taxon>
        <taxon>Bacillati</taxon>
        <taxon>Bacillota</taxon>
        <taxon>Clostridia</taxon>
        <taxon>Christensenellales</taxon>
        <taxon>Christensenellaceae</taxon>
        <taxon>Christensenella</taxon>
    </lineage>
</organism>
<evidence type="ECO:0000313" key="2">
    <source>
        <dbReference type="EMBL" id="KXK65845.1"/>
    </source>
</evidence>
<dbReference type="AlphaFoldDB" id="A0A136Q587"/>
<dbReference type="InterPro" id="IPR005149">
    <property type="entry name" value="Tscrpt_reg_PadR_N"/>
</dbReference>
<dbReference type="OrthoDB" id="9808017at2"/>
<dbReference type="PANTHER" id="PTHR33169:SF14">
    <property type="entry name" value="TRANSCRIPTIONAL REGULATOR RV3488"/>
    <property type="match status" value="1"/>
</dbReference>
<proteinExistence type="predicted"/>
<dbReference type="Proteomes" id="UP000070366">
    <property type="component" value="Unassembled WGS sequence"/>
</dbReference>
<keyword evidence="3" id="KW-1185">Reference proteome</keyword>
<dbReference type="RefSeq" id="WP_066521028.1">
    <property type="nucleotide sequence ID" value="NZ_CABMOF010000004.1"/>
</dbReference>
<dbReference type="STRING" id="626937.HMPREF3293_01338"/>
<dbReference type="KEGG" id="cmiu:B1H56_12410"/>
<feature type="domain" description="Transcription regulator PadR N-terminal" evidence="1">
    <location>
        <begin position="22"/>
        <end position="91"/>
    </location>
</feature>
<evidence type="ECO:0000313" key="3">
    <source>
        <dbReference type="Proteomes" id="UP000070366"/>
    </source>
</evidence>
<gene>
    <name evidence="2" type="ORF">HMPREF3293_01338</name>
</gene>
<dbReference type="Gene3D" id="1.10.10.10">
    <property type="entry name" value="Winged helix-like DNA-binding domain superfamily/Winged helix DNA-binding domain"/>
    <property type="match status" value="1"/>
</dbReference>
<accession>A0A136Q587</accession>
<evidence type="ECO:0000259" key="1">
    <source>
        <dbReference type="Pfam" id="PF03551"/>
    </source>
</evidence>
<dbReference type="InterPro" id="IPR036388">
    <property type="entry name" value="WH-like_DNA-bd_sf"/>
</dbReference>
<dbReference type="PANTHER" id="PTHR33169">
    <property type="entry name" value="PADR-FAMILY TRANSCRIPTIONAL REGULATOR"/>
    <property type="match status" value="1"/>
</dbReference>